<dbReference type="PANTHER" id="PTHR33204">
    <property type="entry name" value="TRANSCRIPTIONAL REGULATOR, MARR FAMILY"/>
    <property type="match status" value="1"/>
</dbReference>
<gene>
    <name evidence="5" type="ORF">MUN82_04835</name>
</gene>
<dbReference type="EMBL" id="CP095053">
    <property type="protein sequence ID" value="UOR06421.1"/>
    <property type="molecule type" value="Genomic_DNA"/>
</dbReference>
<evidence type="ECO:0000256" key="1">
    <source>
        <dbReference type="ARBA" id="ARBA00023015"/>
    </source>
</evidence>
<name>A0A8T9SYF4_9BACT</name>
<accession>A0A8T9SYF4</accession>
<dbReference type="InterPro" id="IPR036388">
    <property type="entry name" value="WH-like_DNA-bd_sf"/>
</dbReference>
<proteinExistence type="predicted"/>
<sequence>MQVTITDNQPITFRAEAQKILQNAQTAASICPVRHVLDRIGDKWSLLCILHLGAADTLRFNELRKQIGDVSQRMLTVTLRSLEADGLVQRHVYAEVPPRVEYQLTPLGHSLLVAFSGLGTWANAHAQEVAQARQAFAAREKHEGRS</sequence>
<dbReference type="AlphaFoldDB" id="A0A8T9SYF4"/>
<protein>
    <submittedName>
        <fullName evidence="5">Helix-turn-helix transcriptional regulator</fullName>
    </submittedName>
</protein>
<reference evidence="5 6" key="1">
    <citation type="submission" date="2022-04" db="EMBL/GenBank/DDBJ databases">
        <title>Hymenobacter sp. isolated from the air.</title>
        <authorList>
            <person name="Won M."/>
            <person name="Lee C.-M."/>
            <person name="Woen H.-Y."/>
            <person name="Kwon S.-W."/>
        </authorList>
    </citation>
    <scope>NUCLEOTIDE SEQUENCE [LARGE SCALE GENOMIC DNA]</scope>
    <source>
        <strain evidence="6">5413 J-13</strain>
    </source>
</reference>
<dbReference type="InterPro" id="IPR002577">
    <property type="entry name" value="HTH_HxlR"/>
</dbReference>
<evidence type="ECO:0000256" key="3">
    <source>
        <dbReference type="ARBA" id="ARBA00023163"/>
    </source>
</evidence>
<dbReference type="InterPro" id="IPR036390">
    <property type="entry name" value="WH_DNA-bd_sf"/>
</dbReference>
<organism evidence="5 6">
    <name type="scientific">Hymenobacter aerilatus</name>
    <dbReference type="NCBI Taxonomy" id="2932251"/>
    <lineage>
        <taxon>Bacteria</taxon>
        <taxon>Pseudomonadati</taxon>
        <taxon>Bacteroidota</taxon>
        <taxon>Cytophagia</taxon>
        <taxon>Cytophagales</taxon>
        <taxon>Hymenobacteraceae</taxon>
        <taxon>Hymenobacter</taxon>
    </lineage>
</organism>
<evidence type="ECO:0000313" key="6">
    <source>
        <dbReference type="Proteomes" id="UP000829925"/>
    </source>
</evidence>
<evidence type="ECO:0000256" key="2">
    <source>
        <dbReference type="ARBA" id="ARBA00023125"/>
    </source>
</evidence>
<evidence type="ECO:0000313" key="5">
    <source>
        <dbReference type="EMBL" id="UOR06421.1"/>
    </source>
</evidence>
<keyword evidence="6" id="KW-1185">Reference proteome</keyword>
<dbReference type="PANTHER" id="PTHR33204:SF39">
    <property type="entry name" value="TRANSCRIPTIONAL REGULATORY PROTEIN"/>
    <property type="match status" value="1"/>
</dbReference>
<dbReference type="Gene3D" id="1.10.10.10">
    <property type="entry name" value="Winged helix-like DNA-binding domain superfamily/Winged helix DNA-binding domain"/>
    <property type="match status" value="1"/>
</dbReference>
<keyword evidence="2" id="KW-0238">DNA-binding</keyword>
<dbReference type="KEGG" id="haei:MUN82_04835"/>
<dbReference type="PROSITE" id="PS51118">
    <property type="entry name" value="HTH_HXLR"/>
    <property type="match status" value="1"/>
</dbReference>
<evidence type="ECO:0000259" key="4">
    <source>
        <dbReference type="PROSITE" id="PS51118"/>
    </source>
</evidence>
<keyword evidence="1" id="KW-0805">Transcription regulation</keyword>
<dbReference type="Pfam" id="PF01638">
    <property type="entry name" value="HxlR"/>
    <property type="match status" value="1"/>
</dbReference>
<keyword evidence="3" id="KW-0804">Transcription</keyword>
<dbReference type="GO" id="GO:0003677">
    <property type="term" value="F:DNA binding"/>
    <property type="evidence" value="ECO:0007669"/>
    <property type="project" value="UniProtKB-KW"/>
</dbReference>
<feature type="domain" description="HTH hxlR-type" evidence="4">
    <location>
        <begin position="31"/>
        <end position="130"/>
    </location>
</feature>
<dbReference type="RefSeq" id="WP_245095386.1">
    <property type="nucleotide sequence ID" value="NZ_CP095053.1"/>
</dbReference>
<dbReference type="SUPFAM" id="SSF46785">
    <property type="entry name" value="Winged helix' DNA-binding domain"/>
    <property type="match status" value="1"/>
</dbReference>
<dbReference type="Proteomes" id="UP000829925">
    <property type="component" value="Chromosome"/>
</dbReference>